<dbReference type="EMBL" id="CP157744">
    <property type="protein sequence ID" value="XBS22632.1"/>
    <property type="molecule type" value="Genomic_DNA"/>
</dbReference>
<dbReference type="RefSeq" id="WP_305910477.1">
    <property type="nucleotide sequence ID" value="NZ_CP157744.1"/>
</dbReference>
<geneLocation type="plasmid" evidence="1 2">
    <name>unnamed2</name>
</geneLocation>
<dbReference type="KEGG" id="mech:Q9L42_020170"/>
<reference evidence="1 2" key="1">
    <citation type="journal article" date="2024" name="Microbiology">
        <title>Methylomarinum rosea sp. nov., a novel halophilic methanotrophic bacterium from the hypersaline Lake Elton.</title>
        <authorList>
            <person name="Suleimanov R.Z."/>
            <person name="Oshkin I.Y."/>
            <person name="Danilova O.V."/>
            <person name="Suzina N.E."/>
            <person name="Dedysh S.N."/>
        </authorList>
    </citation>
    <scope>NUCLEOTIDE SEQUENCE [LARGE SCALE GENOMIC DNA]</scope>
    <source>
        <strain evidence="1 2">Ch1-1</strain>
        <plasmid evidence="2">unnamed2</plasmid>
    </source>
</reference>
<protein>
    <submittedName>
        <fullName evidence="1">Uncharacterized protein</fullName>
    </submittedName>
</protein>
<accession>A0AAU7P059</accession>
<evidence type="ECO:0000313" key="1">
    <source>
        <dbReference type="EMBL" id="XBS22632.1"/>
    </source>
</evidence>
<dbReference type="Proteomes" id="UP001225378">
    <property type="component" value="Plasmid unnamed2"/>
</dbReference>
<evidence type="ECO:0000313" key="2">
    <source>
        <dbReference type="Proteomes" id="UP001225378"/>
    </source>
</evidence>
<keyword evidence="2" id="KW-1185">Reference proteome</keyword>
<organism evidence="1 2">
    <name type="scientific">Methylomarinum roseum</name>
    <dbReference type="NCBI Taxonomy" id="3067653"/>
    <lineage>
        <taxon>Bacteria</taxon>
        <taxon>Pseudomonadati</taxon>
        <taxon>Pseudomonadota</taxon>
        <taxon>Gammaproteobacteria</taxon>
        <taxon>Methylococcales</taxon>
        <taxon>Methylococcaceae</taxon>
        <taxon>Methylomarinum</taxon>
    </lineage>
</organism>
<proteinExistence type="predicted"/>
<keyword evidence="1" id="KW-0614">Plasmid</keyword>
<dbReference type="AlphaFoldDB" id="A0AAU7P059"/>
<name>A0AAU7P059_9GAMM</name>
<gene>
    <name evidence="1" type="ORF">Q9L42_020170</name>
</gene>
<sequence length="308" mass="35273">MNFFLDLTPQEQALIDSLPKPPYSATVQSTNVWIIEWLSPEERRTGYELHCWMGKQRQGWSIYNRCDTKAEVLRSIKRAAYKAQQTGFIPVLHIEAHGGPIGIMPSSKSIEEFIAWEELTKPLQDLNEATKCNLIFVVAACLGLAAVQVLTKGPRAPAVALVGSDEEVNESDLLHGMQEFYRCFRDDDLMLSDIVESASREMISANFYIEPFAILAYESLVEHLIRARRPAERQMKLEKLRQRLRNKTSFSDEEIEKRLAKLPESPLSENLQKAWDCMFMIDLDPKNKVRFGLDWEEIASQIFTCSPT</sequence>